<gene>
    <name evidence="2" type="ORF">E3W66_01625</name>
</gene>
<keyword evidence="1" id="KW-0812">Transmembrane</keyword>
<keyword evidence="3" id="KW-1185">Reference proteome</keyword>
<evidence type="ECO:0000313" key="3">
    <source>
        <dbReference type="Proteomes" id="UP000298133"/>
    </source>
</evidence>
<sequence>MSDRHLSEEDQARVDAVLHSGYNQTEKRPFRGWLLAAILAVIVIGLGVLARGIAVSQGYLGSFF</sequence>
<accession>A0A4Y8UN12</accession>
<evidence type="ECO:0000256" key="1">
    <source>
        <dbReference type="SAM" id="Phobius"/>
    </source>
</evidence>
<keyword evidence="1" id="KW-1133">Transmembrane helix</keyword>
<comment type="caution">
    <text evidence="2">The sequence shown here is derived from an EMBL/GenBank/DDBJ whole genome shotgun (WGS) entry which is preliminary data.</text>
</comment>
<evidence type="ECO:0000313" key="2">
    <source>
        <dbReference type="EMBL" id="TFH68683.1"/>
    </source>
</evidence>
<dbReference type="Proteomes" id="UP000298133">
    <property type="component" value="Unassembled WGS sequence"/>
</dbReference>
<dbReference type="InterPro" id="IPR021444">
    <property type="entry name" value="DUF3094"/>
</dbReference>
<name>A0A4Y8UN12_9GAMM</name>
<protein>
    <submittedName>
        <fullName evidence="2">DUF3094 family protein</fullName>
    </submittedName>
</protein>
<feature type="transmembrane region" description="Helical" evidence="1">
    <location>
        <begin position="33"/>
        <end position="54"/>
    </location>
</feature>
<dbReference type="EMBL" id="SPIA01000001">
    <property type="protein sequence ID" value="TFH68683.1"/>
    <property type="molecule type" value="Genomic_DNA"/>
</dbReference>
<dbReference type="OrthoDB" id="6198446at2"/>
<dbReference type="Pfam" id="PF11293">
    <property type="entry name" value="DUF3094"/>
    <property type="match status" value="1"/>
</dbReference>
<proteinExistence type="predicted"/>
<organism evidence="2 3">
    <name type="scientific">Gammaproteobacteria bacterium LSUCC0057</name>
    <dbReference type="NCBI Taxonomy" id="2559237"/>
    <lineage>
        <taxon>Bacteria</taxon>
        <taxon>Pseudomonadati</taxon>
        <taxon>Pseudomonadota</taxon>
        <taxon>Gammaproteobacteria</taxon>
        <taxon>Cellvibrionales</taxon>
        <taxon>Porticoccaceae</taxon>
        <taxon>SAR92 clade</taxon>
    </lineage>
</organism>
<reference evidence="2 3" key="1">
    <citation type="submission" date="2019-03" db="EMBL/GenBank/DDBJ databases">
        <title>Draft genome of Gammaproteobacteria bacterium LSUCC0057, a member of the SAR92 clade.</title>
        <authorList>
            <person name="Lanclos V.C."/>
            <person name="Doiron C."/>
            <person name="Henson M.W."/>
            <person name="Thrash J.C."/>
        </authorList>
    </citation>
    <scope>NUCLEOTIDE SEQUENCE [LARGE SCALE GENOMIC DNA]</scope>
    <source>
        <strain evidence="2 3">LSUCC0057</strain>
    </source>
</reference>
<dbReference type="AlphaFoldDB" id="A0A4Y8UN12"/>
<keyword evidence="1" id="KW-0472">Membrane</keyword>